<dbReference type="SMART" id="SM00176">
    <property type="entry name" value="RAN"/>
    <property type="match status" value="1"/>
</dbReference>
<protein>
    <submittedName>
        <fullName evidence="2">Ras-related protein rab-24</fullName>
    </submittedName>
</protein>
<reference evidence="3" key="1">
    <citation type="submission" date="2022-08" db="EMBL/GenBank/DDBJ databases">
        <title>Novel sulfate-reducing endosymbionts in the free-living metamonad Anaeramoeba.</title>
        <authorList>
            <person name="Jerlstrom-Hultqvist J."/>
            <person name="Cepicka I."/>
            <person name="Gallot-Lavallee L."/>
            <person name="Salas-Leiva D."/>
            <person name="Curtis B.A."/>
            <person name="Zahonova K."/>
            <person name="Pipaliya S."/>
            <person name="Dacks J."/>
            <person name="Roger A.J."/>
        </authorList>
    </citation>
    <scope>NUCLEOTIDE SEQUENCE</scope>
    <source>
        <strain evidence="3">Schooner1</strain>
    </source>
</reference>
<organism evidence="2 4">
    <name type="scientific">Anaeramoeba flamelloides</name>
    <dbReference type="NCBI Taxonomy" id="1746091"/>
    <lineage>
        <taxon>Eukaryota</taxon>
        <taxon>Metamonada</taxon>
        <taxon>Anaeramoebidae</taxon>
        <taxon>Anaeramoeba</taxon>
    </lineage>
</organism>
<dbReference type="PANTHER" id="PTHR47978">
    <property type="match status" value="1"/>
</dbReference>
<sequence length="209" mass="24119">MSNLKKNDKVDAKIVFLGDTFVGKTCLVERFIHNNFNDQQKNTIGVSFAAKSIFMDQKKLTLGIWDTAGQERFNSMAKMYYRKSEAAIVCYDVTNSASIEKLQKWIEELKECVSDCRIFIAGTKFDLLKTHEREVSNEEIKKIARKYSATCFETSAKEDFGVKEMFNEITKQMIIIKEEKTQEKKRKREGKEDDLVDILSDGKKDSNCC</sequence>
<gene>
    <name evidence="2" type="ORF">M0812_25952</name>
    <name evidence="3" type="ORF">M0813_10032</name>
</gene>
<evidence type="ECO:0000313" key="3">
    <source>
        <dbReference type="EMBL" id="KAJ6227127.1"/>
    </source>
</evidence>
<dbReference type="InterPro" id="IPR027417">
    <property type="entry name" value="P-loop_NTPase"/>
</dbReference>
<dbReference type="AlphaFoldDB" id="A0AAV7YLK7"/>
<dbReference type="Proteomes" id="UP001150062">
    <property type="component" value="Unassembled WGS sequence"/>
</dbReference>
<dbReference type="FunFam" id="3.40.50.300:FF:001204">
    <property type="entry name" value="Small GTP-binding protein, putative"/>
    <property type="match status" value="1"/>
</dbReference>
<dbReference type="Proteomes" id="UP001146793">
    <property type="component" value="Unassembled WGS sequence"/>
</dbReference>
<evidence type="ECO:0000256" key="1">
    <source>
        <dbReference type="ARBA" id="ARBA00022741"/>
    </source>
</evidence>
<dbReference type="PRINTS" id="PR00449">
    <property type="entry name" value="RASTRNSFRMNG"/>
</dbReference>
<dbReference type="SUPFAM" id="SSF52540">
    <property type="entry name" value="P-loop containing nucleoside triphosphate hydrolases"/>
    <property type="match status" value="1"/>
</dbReference>
<dbReference type="EMBL" id="JAOAOG010000337">
    <property type="protein sequence ID" value="KAJ6227127.1"/>
    <property type="molecule type" value="Genomic_DNA"/>
</dbReference>
<dbReference type="CDD" id="cd00154">
    <property type="entry name" value="Rab"/>
    <property type="match status" value="1"/>
</dbReference>
<dbReference type="GO" id="GO:0003924">
    <property type="term" value="F:GTPase activity"/>
    <property type="evidence" value="ECO:0007669"/>
    <property type="project" value="InterPro"/>
</dbReference>
<proteinExistence type="predicted"/>
<dbReference type="PROSITE" id="PS51420">
    <property type="entry name" value="RHO"/>
    <property type="match status" value="1"/>
</dbReference>
<dbReference type="InterPro" id="IPR001806">
    <property type="entry name" value="Small_GTPase"/>
</dbReference>
<dbReference type="InterPro" id="IPR005225">
    <property type="entry name" value="Small_GTP-bd"/>
</dbReference>
<evidence type="ECO:0000313" key="2">
    <source>
        <dbReference type="EMBL" id="KAJ3428319.1"/>
    </source>
</evidence>
<comment type="caution">
    <text evidence="2">The sequence shown here is derived from an EMBL/GenBank/DDBJ whole genome shotgun (WGS) entry which is preliminary data.</text>
</comment>
<dbReference type="SMART" id="SM00174">
    <property type="entry name" value="RHO"/>
    <property type="match status" value="1"/>
</dbReference>
<name>A0AAV7YLK7_9EUKA</name>
<dbReference type="PROSITE" id="PS51421">
    <property type="entry name" value="RAS"/>
    <property type="match status" value="1"/>
</dbReference>
<evidence type="ECO:0000313" key="5">
    <source>
        <dbReference type="Proteomes" id="UP001150062"/>
    </source>
</evidence>
<accession>A0AAV7YLK7</accession>
<dbReference type="SMART" id="SM00175">
    <property type="entry name" value="RAB"/>
    <property type="match status" value="1"/>
</dbReference>
<reference evidence="2" key="2">
    <citation type="submission" date="2022-08" db="EMBL/GenBank/DDBJ databases">
        <title>Novel sulphate-reducing endosymbionts in the free-living metamonad Anaeramoeba.</title>
        <authorList>
            <person name="Jerlstrom-Hultqvist J."/>
            <person name="Cepicka I."/>
            <person name="Gallot-Lavallee L."/>
            <person name="Salas-Leiva D."/>
            <person name="Curtis B.A."/>
            <person name="Zahonova K."/>
            <person name="Pipaliya S."/>
            <person name="Dacks J."/>
            <person name="Roger A.J."/>
        </authorList>
    </citation>
    <scope>NUCLEOTIDE SEQUENCE</scope>
    <source>
        <strain evidence="2">Busselton2</strain>
    </source>
</reference>
<dbReference type="NCBIfam" id="TIGR00231">
    <property type="entry name" value="small_GTP"/>
    <property type="match status" value="1"/>
</dbReference>
<dbReference type="SMART" id="SM00173">
    <property type="entry name" value="RAS"/>
    <property type="match status" value="1"/>
</dbReference>
<dbReference type="GO" id="GO:0005525">
    <property type="term" value="F:GTP binding"/>
    <property type="evidence" value="ECO:0007669"/>
    <property type="project" value="InterPro"/>
</dbReference>
<dbReference type="Gene3D" id="3.40.50.300">
    <property type="entry name" value="P-loop containing nucleotide triphosphate hydrolases"/>
    <property type="match status" value="1"/>
</dbReference>
<keyword evidence="5" id="KW-1185">Reference proteome</keyword>
<keyword evidence="1" id="KW-0547">Nucleotide-binding</keyword>
<dbReference type="PROSITE" id="PS51419">
    <property type="entry name" value="RAB"/>
    <property type="match status" value="1"/>
</dbReference>
<dbReference type="Pfam" id="PF00071">
    <property type="entry name" value="Ras"/>
    <property type="match status" value="1"/>
</dbReference>
<dbReference type="EMBL" id="JANTQA010000060">
    <property type="protein sequence ID" value="KAJ3428319.1"/>
    <property type="molecule type" value="Genomic_DNA"/>
</dbReference>
<evidence type="ECO:0000313" key="4">
    <source>
        <dbReference type="Proteomes" id="UP001146793"/>
    </source>
</evidence>